<evidence type="ECO:0000313" key="8">
    <source>
        <dbReference type="RefSeq" id="XP_048132835.1"/>
    </source>
</evidence>
<accession>A0ABM3H8A8</accession>
<sequence length="505" mass="57731">MGKLKLSRVKFKYAYIVLDWISSSNIDTCWSSISNVGRRIAGDFTDIELRSPMDQAELTTEQVLKRDIPWETYMTTKLITGTCLQLLRRYDKRSESYRAQLLEDDGPAYARIFVNILRDIFKEETVEYVVALVDEMLTGNWFIQEKCCRILTLIVSARPKKSDSSKRGFTTIDDVLKGLVEWLCAQYRTWRQLEVGIASPPHESVSGLIMKNVLVENVDLMLFVTLRKPSHPTRGIPTAINCLSTLLKEPLVRSTFVREDGVKLLVPLISPASTQQSIQLLYETCLCIWLLSYYEPAIEYLATSRALPRLIDVVKCSTKEKVVRVVILTFRNLLPKGTFGAQMVDLGLPQIVQSLKSQAWSDEDLLEALNELEEGLRDNIKRLSSFDKYKQEVLLGQLDWSPMHKDPIFWRENITHFEENDFQILRVLVTILDTSSDARALAVACYDLSQFIQYHPAGRVILSDLKAKDRVMKLLNHDNAEVTKNALLCSQRLFLGAKYASFLQA</sequence>
<dbReference type="InterPro" id="IPR011989">
    <property type="entry name" value="ARM-like"/>
</dbReference>
<evidence type="ECO:0000256" key="3">
    <source>
        <dbReference type="ARBA" id="ARBA00022781"/>
    </source>
</evidence>
<dbReference type="InterPro" id="IPR016024">
    <property type="entry name" value="ARM-type_fold"/>
</dbReference>
<evidence type="ECO:0000259" key="6">
    <source>
        <dbReference type="Pfam" id="PF11698"/>
    </source>
</evidence>
<dbReference type="GeneID" id="125314503"/>
<comment type="function">
    <text evidence="5">Subunit of the V1 complex of vacuolar(H+)-ATPase (V-ATPase), a multisubunit enzyme composed of a peripheral complex (V1) that hydrolyzes ATP and a membrane integral complex (V0) that translocates protons. V-ATPase is responsible for acidifying and maintaining the pH of intracellular compartments.</text>
</comment>
<evidence type="ECO:0000256" key="2">
    <source>
        <dbReference type="ARBA" id="ARBA00022448"/>
    </source>
</evidence>
<dbReference type="Pfam" id="PF11698">
    <property type="entry name" value="V-ATPase_H_C"/>
    <property type="match status" value="1"/>
</dbReference>
<comment type="similarity">
    <text evidence="1 5">Belongs to the V-ATPase H subunit family.</text>
</comment>
<dbReference type="InterPro" id="IPR038497">
    <property type="entry name" value="ATPase_V1-cplx_hsu_C_sf"/>
</dbReference>
<keyword evidence="3 5" id="KW-0375">Hydrogen ion transport</keyword>
<dbReference type="Gene3D" id="1.25.40.150">
    <property type="entry name" value="V-type ATPase, subunit H, C-terminal domain"/>
    <property type="match status" value="1"/>
</dbReference>
<reference evidence="7" key="1">
    <citation type="submission" date="2025-05" db="UniProtKB">
        <authorList>
            <consortium name="RefSeq"/>
        </authorList>
    </citation>
    <scope>NUCLEOTIDE SEQUENCE [LARGE SCALE GENOMIC DNA]</scope>
</reference>
<feature type="domain" description="ATPase V1 complex subunit H C-terminal" evidence="6">
    <location>
        <begin position="383"/>
        <end position="494"/>
    </location>
</feature>
<dbReference type="SUPFAM" id="SSF48371">
    <property type="entry name" value="ARM repeat"/>
    <property type="match status" value="1"/>
</dbReference>
<evidence type="ECO:0000313" key="7">
    <source>
        <dbReference type="Proteomes" id="UP000827889"/>
    </source>
</evidence>
<proteinExistence type="inferred from homology"/>
<keyword evidence="7" id="KW-1185">Reference proteome</keyword>
<comment type="subunit">
    <text evidence="5">V-ATPase is a heteromultimeric enzyme made up of two complexes: the ATP-hydrolytic V1 complex and the proton translocation V0 complex.</text>
</comment>
<dbReference type="Proteomes" id="UP000827889">
    <property type="component" value="Chromosome 1"/>
</dbReference>
<name>A0ABM3H8A8_9MYRT</name>
<dbReference type="PIRSF" id="PIRSF032184">
    <property type="entry name" value="ATPase_V1_H"/>
    <property type="match status" value="1"/>
</dbReference>
<dbReference type="PANTHER" id="PTHR10698">
    <property type="entry name" value="V-TYPE PROTON ATPASE SUBUNIT H"/>
    <property type="match status" value="1"/>
</dbReference>
<evidence type="ECO:0000256" key="4">
    <source>
        <dbReference type="ARBA" id="ARBA00023065"/>
    </source>
</evidence>
<dbReference type="PANTHER" id="PTHR10698:SF0">
    <property type="entry name" value="V-TYPE PROTON ATPASE SUBUNIT H"/>
    <property type="match status" value="1"/>
</dbReference>
<keyword evidence="4 5" id="KW-0406">Ion transport</keyword>
<dbReference type="InterPro" id="IPR018506">
    <property type="entry name" value="Cyt_B5_heme-BS"/>
</dbReference>
<organism evidence="7 8">
    <name type="scientific">Rhodamnia argentea</name>
    <dbReference type="NCBI Taxonomy" id="178133"/>
    <lineage>
        <taxon>Eukaryota</taxon>
        <taxon>Viridiplantae</taxon>
        <taxon>Streptophyta</taxon>
        <taxon>Embryophyta</taxon>
        <taxon>Tracheophyta</taxon>
        <taxon>Spermatophyta</taxon>
        <taxon>Magnoliopsida</taxon>
        <taxon>eudicotyledons</taxon>
        <taxon>Gunneridae</taxon>
        <taxon>Pentapetalae</taxon>
        <taxon>rosids</taxon>
        <taxon>malvids</taxon>
        <taxon>Myrtales</taxon>
        <taxon>Myrtaceae</taxon>
        <taxon>Myrtoideae</taxon>
        <taxon>Myrteae</taxon>
        <taxon>Australasian group</taxon>
        <taxon>Rhodamnia</taxon>
    </lineage>
</organism>
<dbReference type="PROSITE" id="PS00191">
    <property type="entry name" value="CYTOCHROME_B5_1"/>
    <property type="match status" value="1"/>
</dbReference>
<keyword evidence="2 5" id="KW-0813">Transport</keyword>
<evidence type="ECO:0000256" key="1">
    <source>
        <dbReference type="ARBA" id="ARBA00008613"/>
    </source>
</evidence>
<dbReference type="RefSeq" id="XP_048132835.1">
    <property type="nucleotide sequence ID" value="XM_048276878.1"/>
</dbReference>
<evidence type="ECO:0000256" key="5">
    <source>
        <dbReference type="PIRNR" id="PIRNR032184"/>
    </source>
</evidence>
<dbReference type="InterPro" id="IPR004908">
    <property type="entry name" value="ATPase_V1-cplx_hsu"/>
</dbReference>
<protein>
    <recommendedName>
        <fullName evidence="5">V-type proton ATPase subunit H</fullName>
    </recommendedName>
</protein>
<dbReference type="InterPro" id="IPR011987">
    <property type="entry name" value="ATPase_V1-cplx_hsu_C"/>
</dbReference>
<reference evidence="8" key="2">
    <citation type="submission" date="2025-08" db="UniProtKB">
        <authorList>
            <consortium name="RefSeq"/>
        </authorList>
    </citation>
    <scope>IDENTIFICATION</scope>
    <source>
        <tissue evidence="8">Leaf</tissue>
    </source>
</reference>
<dbReference type="Pfam" id="PF03224">
    <property type="entry name" value="V-ATPase_H_N"/>
    <property type="match status" value="2"/>
</dbReference>
<dbReference type="Gene3D" id="1.25.10.10">
    <property type="entry name" value="Leucine-rich Repeat Variant"/>
    <property type="match status" value="1"/>
</dbReference>
<gene>
    <name evidence="8" type="primary">LOC125314503</name>
</gene>